<gene>
    <name evidence="10" type="ORF">ABIE19_003066</name>
</gene>
<feature type="transmembrane region" description="Helical" evidence="8">
    <location>
        <begin position="276"/>
        <end position="296"/>
    </location>
</feature>
<feature type="transmembrane region" description="Helical" evidence="8">
    <location>
        <begin position="308"/>
        <end position="329"/>
    </location>
</feature>
<comment type="subcellular location">
    <subcellularLocation>
        <location evidence="1">Cell membrane</location>
        <topology evidence="1">Multi-pass membrane protein</topology>
    </subcellularLocation>
</comment>
<feature type="compositionally biased region" description="Pro residues" evidence="7">
    <location>
        <begin position="7"/>
        <end position="22"/>
    </location>
</feature>
<feature type="domain" description="Major facilitator superfamily (MFS) profile" evidence="9">
    <location>
        <begin position="35"/>
        <end position="420"/>
    </location>
</feature>
<feature type="transmembrane region" description="Helical" evidence="8">
    <location>
        <begin position="397"/>
        <end position="417"/>
    </location>
</feature>
<feature type="transmembrane region" description="Helical" evidence="8">
    <location>
        <begin position="38"/>
        <end position="59"/>
    </location>
</feature>
<feature type="transmembrane region" description="Helical" evidence="8">
    <location>
        <begin position="181"/>
        <end position="210"/>
    </location>
</feature>
<comment type="caution">
    <text evidence="10">The sequence shown here is derived from an EMBL/GenBank/DDBJ whole genome shotgun (WGS) entry which is preliminary data.</text>
</comment>
<feature type="transmembrane region" description="Helical" evidence="8">
    <location>
        <begin position="335"/>
        <end position="354"/>
    </location>
</feature>
<evidence type="ECO:0000256" key="6">
    <source>
        <dbReference type="ARBA" id="ARBA00023136"/>
    </source>
</evidence>
<keyword evidence="5 8" id="KW-1133">Transmembrane helix</keyword>
<evidence type="ECO:0000256" key="1">
    <source>
        <dbReference type="ARBA" id="ARBA00004651"/>
    </source>
</evidence>
<accession>A0ABV2REU7</accession>
<dbReference type="CDD" id="cd06173">
    <property type="entry name" value="MFS_MefA_like"/>
    <property type="match status" value="1"/>
</dbReference>
<dbReference type="PANTHER" id="PTHR23513">
    <property type="entry name" value="INTEGRAL MEMBRANE EFFLUX PROTEIN-RELATED"/>
    <property type="match status" value="1"/>
</dbReference>
<evidence type="ECO:0000256" key="2">
    <source>
        <dbReference type="ARBA" id="ARBA00022448"/>
    </source>
</evidence>
<dbReference type="RefSeq" id="WP_354090072.1">
    <property type="nucleotide sequence ID" value="NZ_JBEPTF010000004.1"/>
</dbReference>
<keyword evidence="3" id="KW-1003">Cell membrane</keyword>
<protein>
    <submittedName>
        <fullName evidence="10">MFS family permease</fullName>
    </submittedName>
</protein>
<feature type="transmembrane region" description="Helical" evidence="8">
    <location>
        <begin position="246"/>
        <end position="264"/>
    </location>
</feature>
<evidence type="ECO:0000256" key="5">
    <source>
        <dbReference type="ARBA" id="ARBA00022989"/>
    </source>
</evidence>
<keyword evidence="6 8" id="KW-0472">Membrane</keyword>
<dbReference type="InterPro" id="IPR036259">
    <property type="entry name" value="MFS_trans_sf"/>
</dbReference>
<sequence>MSSTAAPPSPASTPEAEPPAAPSRPSALAPLRHPVFRAVWITSLVTNFGGLIQSVGAAWMMSSIASAQMTALVQASVTLPIMLLSLAAGALADTVDRRKIMLAAQSFMLLVSAGLAAMTWMGWITPWVLLSFTFLIGCGTAFNGPAWQASVGDMVPREDLAGAVTLNSMGFNMARSVGPAIGGMIVAAAGAAAAFAVNAVSYLGLLFVLFRWKPDRPKQTLPREGLLAAMAGGVRYAFLSPRVTAVLLRAVVFGMGASAVQALMPLVAREGGGGPLVFGLLLGAFGVGAVGGALFIARLRARYETENIVRVAALAFAAAAAVIGFSPWLALTLPALLIAGAGWVLVLSTFNVTVQMSVPRWVVARALALYQMAAFGGMAGGSWLWGALAEAKGVELALGMSAGVLLLSVLIGLRVPLPSTANLNMDLLRRWTEPETALPIEPRSGPVVVTIAYRIREEDIDAFLALMDERRRIRRRDGARQWHLMRDLAEPDIWVEKYQTPTWLDYVRHNQRMTKSDAEITIRLHALHQGPERPVVHRMIERTTAPLGHNLHGDRNFGDALTDPTRLS</sequence>
<dbReference type="EMBL" id="JBEPTF010000004">
    <property type="protein sequence ID" value="MET4685117.1"/>
    <property type="molecule type" value="Genomic_DNA"/>
</dbReference>
<evidence type="ECO:0000259" key="9">
    <source>
        <dbReference type="PROSITE" id="PS50850"/>
    </source>
</evidence>
<dbReference type="Proteomes" id="UP001549313">
    <property type="component" value="Unassembled WGS sequence"/>
</dbReference>
<evidence type="ECO:0000313" key="10">
    <source>
        <dbReference type="EMBL" id="MET4685117.1"/>
    </source>
</evidence>
<evidence type="ECO:0000256" key="3">
    <source>
        <dbReference type="ARBA" id="ARBA00022475"/>
    </source>
</evidence>
<dbReference type="Gene3D" id="1.20.1250.20">
    <property type="entry name" value="MFS general substrate transporter like domains"/>
    <property type="match status" value="1"/>
</dbReference>
<feature type="transmembrane region" description="Helical" evidence="8">
    <location>
        <begin position="127"/>
        <end position="147"/>
    </location>
</feature>
<feature type="transmembrane region" description="Helical" evidence="8">
    <location>
        <begin position="366"/>
        <end position="385"/>
    </location>
</feature>
<keyword evidence="11" id="KW-1185">Reference proteome</keyword>
<dbReference type="InterPro" id="IPR010290">
    <property type="entry name" value="TM_effector"/>
</dbReference>
<evidence type="ECO:0000256" key="8">
    <source>
        <dbReference type="SAM" id="Phobius"/>
    </source>
</evidence>
<proteinExistence type="predicted"/>
<keyword evidence="4 8" id="KW-0812">Transmembrane</keyword>
<feature type="region of interest" description="Disordered" evidence="7">
    <location>
        <begin position="547"/>
        <end position="568"/>
    </location>
</feature>
<dbReference type="SUPFAM" id="SSF103473">
    <property type="entry name" value="MFS general substrate transporter"/>
    <property type="match status" value="1"/>
</dbReference>
<evidence type="ECO:0000256" key="4">
    <source>
        <dbReference type="ARBA" id="ARBA00022692"/>
    </source>
</evidence>
<dbReference type="PANTHER" id="PTHR23513:SF11">
    <property type="entry name" value="STAPHYLOFERRIN A TRANSPORTER"/>
    <property type="match status" value="1"/>
</dbReference>
<dbReference type="InterPro" id="IPR020846">
    <property type="entry name" value="MFS_dom"/>
</dbReference>
<organism evidence="10 11">
    <name type="scientific">Brevundimonas faecalis</name>
    <dbReference type="NCBI Taxonomy" id="947378"/>
    <lineage>
        <taxon>Bacteria</taxon>
        <taxon>Pseudomonadati</taxon>
        <taxon>Pseudomonadota</taxon>
        <taxon>Alphaproteobacteria</taxon>
        <taxon>Caulobacterales</taxon>
        <taxon>Caulobacteraceae</taxon>
        <taxon>Brevundimonas</taxon>
    </lineage>
</organism>
<evidence type="ECO:0000256" key="7">
    <source>
        <dbReference type="SAM" id="MobiDB-lite"/>
    </source>
</evidence>
<evidence type="ECO:0000313" key="11">
    <source>
        <dbReference type="Proteomes" id="UP001549313"/>
    </source>
</evidence>
<reference evidence="10 11" key="1">
    <citation type="submission" date="2024-06" db="EMBL/GenBank/DDBJ databases">
        <title>Sorghum-associated microbial communities from plants grown in Nebraska, USA.</title>
        <authorList>
            <person name="Schachtman D."/>
        </authorList>
    </citation>
    <scope>NUCLEOTIDE SEQUENCE [LARGE SCALE GENOMIC DNA]</scope>
    <source>
        <strain evidence="10 11">2814</strain>
    </source>
</reference>
<keyword evidence="2" id="KW-0813">Transport</keyword>
<feature type="transmembrane region" description="Helical" evidence="8">
    <location>
        <begin position="71"/>
        <end position="88"/>
    </location>
</feature>
<name>A0ABV2REU7_9CAUL</name>
<dbReference type="Pfam" id="PF05977">
    <property type="entry name" value="MFS_3"/>
    <property type="match status" value="1"/>
</dbReference>
<feature type="region of interest" description="Disordered" evidence="7">
    <location>
        <begin position="1"/>
        <end position="26"/>
    </location>
</feature>
<feature type="transmembrane region" description="Helical" evidence="8">
    <location>
        <begin position="100"/>
        <end position="120"/>
    </location>
</feature>
<dbReference type="PROSITE" id="PS50850">
    <property type="entry name" value="MFS"/>
    <property type="match status" value="1"/>
</dbReference>